<sequence length="515" mass="51060">MCDEDIPPVVQARFLPDRGSAAATDVRLGPSFGVSCHQPRGSLQQPLPPEGSQVRAACDLLPAWTPELANARAEGSRVVAERPISREQLLSSGSLVLVDGAAEAYWATEIAGSARIRTALPEHVPPGVESEPLQKAAPTRPTLRTHYAVPAEAPSGFPVEDRTCLPVLTAAATAIAPPVYVGTASAAPEAWPADRHHSSGFPAQGSAPLPERCNSSEFPSQRTVVASYPALPTPLTPSSPPAEPVLGSVTGTPAATDSPGTLAVWNKHIEAVSRLFAESAMAAPPAGPALPGLSPAPLGSAVAPCGAQPLGSVAAPPGYVAAPFGTQPPLGTPCGAQPLGSLAAPLGYVAAPFGIQPPPGTPCGVQPLGSVAAPPGYLAAPFGMQPPLGTPCGAQPLGGAAAPPGSVAAPFGMQPPPGTPCGAPPLGSVAGPCGMPPPGAAAPSVALPWGFAASPAAGWPPGGPPLPGFAAGVPPPPAVHPAGPASIHVLPGIPNAVRSLATRYQGEAPQASFHL</sequence>
<feature type="region of interest" description="Disordered" evidence="1">
    <location>
        <begin position="191"/>
        <end position="218"/>
    </location>
</feature>
<gene>
    <name evidence="2" type="ORF">PCOR1329_LOCUS22058</name>
</gene>
<evidence type="ECO:0000313" key="3">
    <source>
        <dbReference type="Proteomes" id="UP001189429"/>
    </source>
</evidence>
<accession>A0ABN9RPP6</accession>
<dbReference type="EMBL" id="CAUYUJ010007325">
    <property type="protein sequence ID" value="CAK0820313.1"/>
    <property type="molecule type" value="Genomic_DNA"/>
</dbReference>
<name>A0ABN9RPP6_9DINO</name>
<evidence type="ECO:0000256" key="1">
    <source>
        <dbReference type="SAM" id="MobiDB-lite"/>
    </source>
</evidence>
<keyword evidence="3" id="KW-1185">Reference proteome</keyword>
<dbReference type="Proteomes" id="UP001189429">
    <property type="component" value="Unassembled WGS sequence"/>
</dbReference>
<protein>
    <submittedName>
        <fullName evidence="2">Uncharacterized protein</fullName>
    </submittedName>
</protein>
<reference evidence="2" key="1">
    <citation type="submission" date="2023-10" db="EMBL/GenBank/DDBJ databases">
        <authorList>
            <person name="Chen Y."/>
            <person name="Shah S."/>
            <person name="Dougan E. K."/>
            <person name="Thang M."/>
            <person name="Chan C."/>
        </authorList>
    </citation>
    <scope>NUCLEOTIDE SEQUENCE [LARGE SCALE GENOMIC DNA]</scope>
</reference>
<organism evidence="2 3">
    <name type="scientific">Prorocentrum cordatum</name>
    <dbReference type="NCBI Taxonomy" id="2364126"/>
    <lineage>
        <taxon>Eukaryota</taxon>
        <taxon>Sar</taxon>
        <taxon>Alveolata</taxon>
        <taxon>Dinophyceae</taxon>
        <taxon>Prorocentrales</taxon>
        <taxon>Prorocentraceae</taxon>
        <taxon>Prorocentrum</taxon>
    </lineage>
</organism>
<evidence type="ECO:0000313" key="2">
    <source>
        <dbReference type="EMBL" id="CAK0820313.1"/>
    </source>
</evidence>
<proteinExistence type="predicted"/>
<comment type="caution">
    <text evidence="2">The sequence shown here is derived from an EMBL/GenBank/DDBJ whole genome shotgun (WGS) entry which is preliminary data.</text>
</comment>